<dbReference type="AlphaFoldDB" id="A0A0G0WSK8"/>
<accession>A0A0G0WSK8</accession>
<keyword evidence="1" id="KW-1133">Transmembrane helix</keyword>
<evidence type="ECO:0000313" key="3">
    <source>
        <dbReference type="Proteomes" id="UP000034616"/>
    </source>
</evidence>
<comment type="caution">
    <text evidence="2">The sequence shown here is derived from an EMBL/GenBank/DDBJ whole genome shotgun (WGS) entry which is preliminary data.</text>
</comment>
<sequence length="106" mass="12640">MNSQKDKKERFSLSEKISLIIISFLLIFVSLGSFLSAWDWQTSQKRLIQINRIIENIKLDHYSKRSGYGEQIMFSLNGNHLSFFLTDQDIFFNEFPHSKLTRYRKD</sequence>
<keyword evidence="1" id="KW-0812">Transmembrane</keyword>
<organism evidence="2 3">
    <name type="scientific">Candidatus Uhrbacteria bacterium GW2011_GWC2_41_11</name>
    <dbReference type="NCBI Taxonomy" id="1618985"/>
    <lineage>
        <taxon>Bacteria</taxon>
        <taxon>Candidatus Uhriibacteriota</taxon>
    </lineage>
</organism>
<evidence type="ECO:0000313" key="2">
    <source>
        <dbReference type="EMBL" id="KKR87435.1"/>
    </source>
</evidence>
<protein>
    <submittedName>
        <fullName evidence="2">Uncharacterized protein</fullName>
    </submittedName>
</protein>
<keyword evidence="1" id="KW-0472">Membrane</keyword>
<dbReference type="Proteomes" id="UP000034616">
    <property type="component" value="Unassembled WGS sequence"/>
</dbReference>
<dbReference type="EMBL" id="LCAH01000003">
    <property type="protein sequence ID" value="KKR87435.1"/>
    <property type="molecule type" value="Genomic_DNA"/>
</dbReference>
<feature type="transmembrane region" description="Helical" evidence="1">
    <location>
        <begin position="17"/>
        <end position="38"/>
    </location>
</feature>
<gene>
    <name evidence="2" type="ORF">UU35_C0003G0062</name>
</gene>
<proteinExistence type="predicted"/>
<reference evidence="2 3" key="1">
    <citation type="journal article" date="2015" name="Nature">
        <title>rRNA introns, odd ribosomes, and small enigmatic genomes across a large radiation of phyla.</title>
        <authorList>
            <person name="Brown C.T."/>
            <person name="Hug L.A."/>
            <person name="Thomas B.C."/>
            <person name="Sharon I."/>
            <person name="Castelle C.J."/>
            <person name="Singh A."/>
            <person name="Wilkins M.J."/>
            <person name="Williams K.H."/>
            <person name="Banfield J.F."/>
        </authorList>
    </citation>
    <scope>NUCLEOTIDE SEQUENCE [LARGE SCALE GENOMIC DNA]</scope>
</reference>
<name>A0A0G0WSK8_9BACT</name>
<evidence type="ECO:0000256" key="1">
    <source>
        <dbReference type="SAM" id="Phobius"/>
    </source>
</evidence>